<evidence type="ECO:0000313" key="2">
    <source>
        <dbReference type="Proteomes" id="UP001164929"/>
    </source>
</evidence>
<keyword evidence="2" id="KW-1185">Reference proteome</keyword>
<sequence>MNVLVLVCREGSSLETMGHDKCRRSKTETTFWFGRVAGDFRRRKQDARTAKTCFFVRLYANMNATLQGQQL</sequence>
<dbReference type="AlphaFoldDB" id="A0AAD6R8M7"/>
<accession>A0AAD6R8M7</accession>
<evidence type="ECO:0000313" key="1">
    <source>
        <dbReference type="EMBL" id="KAJ7004414.1"/>
    </source>
</evidence>
<name>A0AAD6R8M7_9ROSI</name>
<organism evidence="1 2">
    <name type="scientific">Populus alba x Populus x berolinensis</name>
    <dbReference type="NCBI Taxonomy" id="444605"/>
    <lineage>
        <taxon>Eukaryota</taxon>
        <taxon>Viridiplantae</taxon>
        <taxon>Streptophyta</taxon>
        <taxon>Embryophyta</taxon>
        <taxon>Tracheophyta</taxon>
        <taxon>Spermatophyta</taxon>
        <taxon>Magnoliopsida</taxon>
        <taxon>eudicotyledons</taxon>
        <taxon>Gunneridae</taxon>
        <taxon>Pentapetalae</taxon>
        <taxon>rosids</taxon>
        <taxon>fabids</taxon>
        <taxon>Malpighiales</taxon>
        <taxon>Salicaceae</taxon>
        <taxon>Saliceae</taxon>
        <taxon>Populus</taxon>
    </lineage>
</organism>
<proteinExistence type="predicted"/>
<dbReference type="Proteomes" id="UP001164929">
    <property type="component" value="Chromosome 3"/>
</dbReference>
<dbReference type="EMBL" id="JAQIZT010000003">
    <property type="protein sequence ID" value="KAJ7004414.1"/>
    <property type="molecule type" value="Genomic_DNA"/>
</dbReference>
<reference evidence="1" key="1">
    <citation type="journal article" date="2023" name="Mol. Ecol. Resour.">
        <title>Chromosome-level genome assembly of a triploid poplar Populus alba 'Berolinensis'.</title>
        <authorList>
            <person name="Chen S."/>
            <person name="Yu Y."/>
            <person name="Wang X."/>
            <person name="Wang S."/>
            <person name="Zhang T."/>
            <person name="Zhou Y."/>
            <person name="He R."/>
            <person name="Meng N."/>
            <person name="Wang Y."/>
            <person name="Liu W."/>
            <person name="Liu Z."/>
            <person name="Liu J."/>
            <person name="Guo Q."/>
            <person name="Huang H."/>
            <person name="Sederoff R.R."/>
            <person name="Wang G."/>
            <person name="Qu G."/>
            <person name="Chen S."/>
        </authorList>
    </citation>
    <scope>NUCLEOTIDE SEQUENCE</scope>
    <source>
        <strain evidence="1">SC-2020</strain>
    </source>
</reference>
<comment type="caution">
    <text evidence="1">The sequence shown here is derived from an EMBL/GenBank/DDBJ whole genome shotgun (WGS) entry which is preliminary data.</text>
</comment>
<protein>
    <submittedName>
        <fullName evidence="1">Uncharacterized protein</fullName>
    </submittedName>
</protein>
<gene>
    <name evidence="1" type="ORF">NC653_009324</name>
</gene>